<evidence type="ECO:0000256" key="5">
    <source>
        <dbReference type="ARBA" id="ARBA00023242"/>
    </source>
</evidence>
<dbReference type="PROSITE" id="PS51203">
    <property type="entry name" value="CS"/>
    <property type="match status" value="1"/>
</dbReference>
<dbReference type="InterPro" id="IPR007052">
    <property type="entry name" value="CS_dom"/>
</dbReference>
<evidence type="ECO:0000259" key="6">
    <source>
        <dbReference type="PROSITE" id="PS51203"/>
    </source>
</evidence>
<dbReference type="EMBL" id="AP028911">
    <property type="protein sequence ID" value="BES92313.1"/>
    <property type="molecule type" value="Genomic_DNA"/>
</dbReference>
<evidence type="ECO:0000256" key="1">
    <source>
        <dbReference type="ARBA" id="ARBA00004123"/>
    </source>
</evidence>
<reference evidence="7 8" key="1">
    <citation type="submission" date="2023-09" db="EMBL/GenBank/DDBJ databases">
        <title>Nesidiocoris tenuis whole genome shotgun sequence.</title>
        <authorList>
            <person name="Shibata T."/>
            <person name="Shimoda M."/>
            <person name="Kobayashi T."/>
            <person name="Uehara T."/>
        </authorList>
    </citation>
    <scope>NUCLEOTIDE SEQUENCE [LARGE SCALE GENOMIC DNA]</scope>
    <source>
        <strain evidence="7 8">Japan</strain>
    </source>
</reference>
<comment type="subcellular location">
    <subcellularLocation>
        <location evidence="2">Cytoplasm</location>
    </subcellularLocation>
    <subcellularLocation>
        <location evidence="1">Nucleus</location>
    </subcellularLocation>
</comment>
<keyword evidence="4" id="KW-0963">Cytoplasm</keyword>
<gene>
    <name evidence="7" type="ORF">NTJ_05122</name>
</gene>
<organism evidence="7 8">
    <name type="scientific">Nesidiocoris tenuis</name>
    <dbReference type="NCBI Taxonomy" id="355587"/>
    <lineage>
        <taxon>Eukaryota</taxon>
        <taxon>Metazoa</taxon>
        <taxon>Ecdysozoa</taxon>
        <taxon>Arthropoda</taxon>
        <taxon>Hexapoda</taxon>
        <taxon>Insecta</taxon>
        <taxon>Pterygota</taxon>
        <taxon>Neoptera</taxon>
        <taxon>Paraneoptera</taxon>
        <taxon>Hemiptera</taxon>
        <taxon>Heteroptera</taxon>
        <taxon>Panheteroptera</taxon>
        <taxon>Cimicomorpha</taxon>
        <taxon>Miridae</taxon>
        <taxon>Dicyphina</taxon>
        <taxon>Nesidiocoris</taxon>
    </lineage>
</organism>
<dbReference type="Pfam" id="PF04969">
    <property type="entry name" value="CS"/>
    <property type="match status" value="1"/>
</dbReference>
<keyword evidence="5" id="KW-0539">Nucleus</keyword>
<dbReference type="PANTHER" id="PTHR21664:SF1">
    <property type="entry name" value="NUDC DOMAIN-CONTAINING PROTEIN 1"/>
    <property type="match status" value="1"/>
</dbReference>
<sequence length="623" mass="69781">MTSSDFDQSKQHFDFGVAAVSARMRESMGARMAQFSEANRAKMLKPNELRLNHNFLDTDFEGYKLSLTPIPTYKEDIPNGVNVVQPSEDQFSFLHQRLFSLHNHLVADPWNVSSVFFVDASKKIYRSWIGVNGRLEKSFEVMQIPYTRSEPIGNIYNISMDFPSSDTCVLTDGAGSLYIIETSNRSSGDIVPWKILYEGQPLGCNIPSTILDARAKPGQLLKEIHCILQYVAPSTSKVLLQDKKTPGFETVLSWVRISEDVDGSWSVQTEELRGQGAVDYLAVEPSCEGVYIASEANFKFSKAEEMQPVNGTETNVEDDTYDFEWEQSFDTILITLDVQERGEDTNREVEINCESTKLDVRANGESLLNGTLAGAVVPSLYTYKIVENKLEIVLEKYHKGTMWQTFIISDKKGKEIINCDLVEEVNRRLASLTSDKEEQANVVLNTMEECDGGDEESRTLQRFTLEGLKTTNRVHLGSQQWLLVGPKGTDRVAPFCIRNDVDGCVWAPGELNVDSGEWKIDHVGTLLAFGYIQASKTSRKFSILSPGFSYIAIVDVSGHVIVYRKGIAVNSTLRNRKTGRQTREIAVQQLVNLQTSSLILGAAANNEHIFILTRDALHLLHVD</sequence>
<dbReference type="InterPro" id="IPR008978">
    <property type="entry name" value="HSP20-like_chaperone"/>
</dbReference>
<dbReference type="Gene3D" id="2.60.40.790">
    <property type="match status" value="1"/>
</dbReference>
<accession>A0ABN7AJS4</accession>
<evidence type="ECO:0000256" key="2">
    <source>
        <dbReference type="ARBA" id="ARBA00004496"/>
    </source>
</evidence>
<name>A0ABN7AJS4_9HEMI</name>
<dbReference type="SUPFAM" id="SSF49764">
    <property type="entry name" value="HSP20-like chaperones"/>
    <property type="match status" value="1"/>
</dbReference>
<keyword evidence="8" id="KW-1185">Reference proteome</keyword>
<dbReference type="InterPro" id="IPR037895">
    <property type="entry name" value="NUDCD1"/>
</dbReference>
<evidence type="ECO:0000256" key="3">
    <source>
        <dbReference type="ARBA" id="ARBA00018915"/>
    </source>
</evidence>
<dbReference type="PANTHER" id="PTHR21664">
    <property type="entry name" value="CHRONIC MYELOGENOUS LEUKEMIA TUMOR ANTIGEN 66"/>
    <property type="match status" value="1"/>
</dbReference>
<evidence type="ECO:0000313" key="8">
    <source>
        <dbReference type="Proteomes" id="UP001307889"/>
    </source>
</evidence>
<evidence type="ECO:0000256" key="4">
    <source>
        <dbReference type="ARBA" id="ARBA00022490"/>
    </source>
</evidence>
<proteinExistence type="predicted"/>
<feature type="domain" description="CS" evidence="6">
    <location>
        <begin position="318"/>
        <end position="407"/>
    </location>
</feature>
<protein>
    <recommendedName>
        <fullName evidence="3">NudC domain-containing protein 1</fullName>
    </recommendedName>
</protein>
<evidence type="ECO:0000313" key="7">
    <source>
        <dbReference type="EMBL" id="BES92313.1"/>
    </source>
</evidence>
<dbReference type="CDD" id="cd06463">
    <property type="entry name" value="p23_like"/>
    <property type="match status" value="1"/>
</dbReference>
<dbReference type="Proteomes" id="UP001307889">
    <property type="component" value="Chromosome 3"/>
</dbReference>